<evidence type="ECO:0000313" key="2">
    <source>
        <dbReference type="EMBL" id="SLM34400.1"/>
    </source>
</evidence>
<name>A0A1W5CUF1_9LECA</name>
<dbReference type="AlphaFoldDB" id="A0A1W5CUF1"/>
<dbReference type="Proteomes" id="UP000192927">
    <property type="component" value="Unassembled WGS sequence"/>
</dbReference>
<protein>
    <submittedName>
        <fullName evidence="2">Uncharacterized protein</fullName>
    </submittedName>
</protein>
<dbReference type="EMBL" id="FWEW01000275">
    <property type="protein sequence ID" value="SLM34400.1"/>
    <property type="molecule type" value="Genomic_DNA"/>
</dbReference>
<evidence type="ECO:0000256" key="1">
    <source>
        <dbReference type="SAM" id="Phobius"/>
    </source>
</evidence>
<evidence type="ECO:0000313" key="3">
    <source>
        <dbReference type="Proteomes" id="UP000192927"/>
    </source>
</evidence>
<feature type="transmembrane region" description="Helical" evidence="1">
    <location>
        <begin position="222"/>
        <end position="243"/>
    </location>
</feature>
<accession>A0A1W5CUF1</accession>
<sequence length="338" mass="37287">MKGNTLGAIVLLPRKTANSSQYLYTCTISAGWGSSLLSTSSGIYTVDPVSSQANLPLITQQKITQNLESFSESKLSHFQQIQSYEIGVFNEPNYPERPITITPAWADYLNPFVPSINTTVFNALMSLDGVFIPRHTLAAIMLVGLVTNGLARVGFQNRLQGSLKTFRNSKTNDTVLDGNYWISGKGDFFIVDPIESKDWVKLPVESGLQGYAYNTTGTAPKIAIAFLLTYCLFALSHILYAGFSGISSTSWDSIAEVTALAMNSTPTTALRNTCAGITKFHIFKLPVRILTRRDDEGDFEHLELVFGSVKENEVKERTIKANRIYGTMPSLRRRAKAT</sequence>
<reference evidence="3" key="1">
    <citation type="submission" date="2017-03" db="EMBL/GenBank/DDBJ databases">
        <authorList>
            <person name="Sharma R."/>
            <person name="Thines M."/>
        </authorList>
    </citation>
    <scope>NUCLEOTIDE SEQUENCE [LARGE SCALE GENOMIC DNA]</scope>
</reference>
<organism evidence="2 3">
    <name type="scientific">Lasallia pustulata</name>
    <dbReference type="NCBI Taxonomy" id="136370"/>
    <lineage>
        <taxon>Eukaryota</taxon>
        <taxon>Fungi</taxon>
        <taxon>Dikarya</taxon>
        <taxon>Ascomycota</taxon>
        <taxon>Pezizomycotina</taxon>
        <taxon>Lecanoromycetes</taxon>
        <taxon>OSLEUM clade</taxon>
        <taxon>Umbilicariomycetidae</taxon>
        <taxon>Umbilicariales</taxon>
        <taxon>Umbilicariaceae</taxon>
        <taxon>Lasallia</taxon>
    </lineage>
</organism>
<keyword evidence="1" id="KW-1133">Transmembrane helix</keyword>
<proteinExistence type="predicted"/>
<keyword evidence="1" id="KW-0812">Transmembrane</keyword>
<keyword evidence="1" id="KW-0472">Membrane</keyword>
<keyword evidence="3" id="KW-1185">Reference proteome</keyword>